<dbReference type="PROSITE" id="PS51371">
    <property type="entry name" value="CBS"/>
    <property type="match status" value="2"/>
</dbReference>
<reference evidence="4 5" key="1">
    <citation type="submission" date="2018-06" db="EMBL/GenBank/DDBJ databases">
        <title>Nitrincola tibetense sp. nov., isolated from Lake XuguoCo on Tibetan Plateau.</title>
        <authorList>
            <person name="Xing P."/>
        </authorList>
    </citation>
    <scope>NUCLEOTIDE SEQUENCE [LARGE SCALE GENOMIC DNA]</scope>
    <source>
        <strain evidence="5">xg18</strain>
    </source>
</reference>
<name>A0A364NR33_9GAMM</name>
<evidence type="ECO:0000256" key="2">
    <source>
        <dbReference type="PROSITE-ProRule" id="PRU00703"/>
    </source>
</evidence>
<dbReference type="InterPro" id="IPR046342">
    <property type="entry name" value="CBS_dom_sf"/>
</dbReference>
<keyword evidence="4" id="KW-0808">Transferase</keyword>
<dbReference type="InterPro" id="IPR000644">
    <property type="entry name" value="CBS_dom"/>
</dbReference>
<feature type="domain" description="CBS" evidence="3">
    <location>
        <begin position="74"/>
        <end position="128"/>
    </location>
</feature>
<evidence type="ECO:0000259" key="3">
    <source>
        <dbReference type="PROSITE" id="PS51371"/>
    </source>
</evidence>
<dbReference type="PANTHER" id="PTHR43080">
    <property type="entry name" value="CBS DOMAIN-CONTAINING PROTEIN CBSX3, MITOCHONDRIAL"/>
    <property type="match status" value="1"/>
</dbReference>
<dbReference type="CDD" id="cd04630">
    <property type="entry name" value="CBS_pair_bac"/>
    <property type="match status" value="1"/>
</dbReference>
<protein>
    <submittedName>
        <fullName evidence="4">Histidine kinase</fullName>
    </submittedName>
</protein>
<evidence type="ECO:0000313" key="5">
    <source>
        <dbReference type="Proteomes" id="UP000250744"/>
    </source>
</evidence>
<dbReference type="EMBL" id="QKRX01000001">
    <property type="protein sequence ID" value="RAU19541.1"/>
    <property type="molecule type" value="Genomic_DNA"/>
</dbReference>
<dbReference type="GO" id="GO:0016301">
    <property type="term" value="F:kinase activity"/>
    <property type="evidence" value="ECO:0007669"/>
    <property type="project" value="UniProtKB-KW"/>
</dbReference>
<dbReference type="Gene3D" id="3.10.580.10">
    <property type="entry name" value="CBS-domain"/>
    <property type="match status" value="1"/>
</dbReference>
<dbReference type="PANTHER" id="PTHR43080:SF2">
    <property type="entry name" value="CBS DOMAIN-CONTAINING PROTEIN"/>
    <property type="match status" value="1"/>
</dbReference>
<evidence type="ECO:0000256" key="1">
    <source>
        <dbReference type="ARBA" id="ARBA00023122"/>
    </source>
</evidence>
<dbReference type="SMART" id="SM00116">
    <property type="entry name" value="CBS"/>
    <property type="match status" value="2"/>
</dbReference>
<comment type="caution">
    <text evidence="4">The sequence shown here is derived from an EMBL/GenBank/DDBJ whole genome shotgun (WGS) entry which is preliminary data.</text>
</comment>
<dbReference type="AlphaFoldDB" id="A0A364NR33"/>
<keyword evidence="5" id="KW-1185">Reference proteome</keyword>
<dbReference type="SUPFAM" id="SSF54631">
    <property type="entry name" value="CBS-domain pair"/>
    <property type="match status" value="1"/>
</dbReference>
<keyword evidence="1 2" id="KW-0129">CBS domain</keyword>
<dbReference type="Proteomes" id="UP000250744">
    <property type="component" value="Unassembled WGS sequence"/>
</dbReference>
<evidence type="ECO:0000313" key="4">
    <source>
        <dbReference type="EMBL" id="RAU19541.1"/>
    </source>
</evidence>
<accession>A0A364NR33</accession>
<feature type="domain" description="CBS" evidence="3">
    <location>
        <begin position="7"/>
        <end position="65"/>
    </location>
</feature>
<gene>
    <name evidence="4" type="ORF">DN062_00150</name>
</gene>
<sequence length="128" mass="14187">MLVKDVMVRDVIIVSPFATIREALSLMKRHGLKSLVVDKTNEHDAYGLITYTNIIKTIIAENGDIDLINVYDICAKPAISVGQSLALKHVASLMAQNRVKRVLVLDDNSLVGIVCMDDLIEQLLKNIE</sequence>
<keyword evidence="4" id="KW-0418">Kinase</keyword>
<dbReference type="InterPro" id="IPR051257">
    <property type="entry name" value="Diverse_CBS-Domain"/>
</dbReference>
<dbReference type="OrthoDB" id="9771532at2"/>
<organism evidence="4 5">
    <name type="scientific">Nitrincola tibetensis</name>
    <dbReference type="NCBI Taxonomy" id="2219697"/>
    <lineage>
        <taxon>Bacteria</taxon>
        <taxon>Pseudomonadati</taxon>
        <taxon>Pseudomonadota</taxon>
        <taxon>Gammaproteobacteria</taxon>
        <taxon>Oceanospirillales</taxon>
        <taxon>Oceanospirillaceae</taxon>
        <taxon>Nitrincola</taxon>
    </lineage>
</organism>
<proteinExistence type="predicted"/>
<dbReference type="Pfam" id="PF00571">
    <property type="entry name" value="CBS"/>
    <property type="match status" value="2"/>
</dbReference>
<dbReference type="RefSeq" id="WP_112156536.1">
    <property type="nucleotide sequence ID" value="NZ_QKRX01000001.1"/>
</dbReference>